<dbReference type="Pfam" id="PF02446">
    <property type="entry name" value="Glyco_hydro_77"/>
    <property type="match status" value="1"/>
</dbReference>
<keyword evidence="6 10" id="KW-0808">Transferase</keyword>
<evidence type="ECO:0000256" key="6">
    <source>
        <dbReference type="ARBA" id="ARBA00022679"/>
    </source>
</evidence>
<dbReference type="AlphaFoldDB" id="A0A1Q9A7V7"/>
<dbReference type="EMBL" id="MKIN01000021">
    <property type="protein sequence ID" value="OLP50652.1"/>
    <property type="molecule type" value="Genomic_DNA"/>
</dbReference>
<keyword evidence="12" id="KW-1185">Reference proteome</keyword>
<evidence type="ECO:0000256" key="3">
    <source>
        <dbReference type="ARBA" id="ARBA00012560"/>
    </source>
</evidence>
<evidence type="ECO:0000256" key="1">
    <source>
        <dbReference type="ARBA" id="ARBA00000439"/>
    </source>
</evidence>
<organism evidence="11 12">
    <name type="scientific">Allorhizobium taibaishanense</name>
    <dbReference type="NCBI Taxonomy" id="887144"/>
    <lineage>
        <taxon>Bacteria</taxon>
        <taxon>Pseudomonadati</taxon>
        <taxon>Pseudomonadota</taxon>
        <taxon>Alphaproteobacteria</taxon>
        <taxon>Hyphomicrobiales</taxon>
        <taxon>Rhizobiaceae</taxon>
        <taxon>Rhizobium/Agrobacterium group</taxon>
        <taxon>Allorhizobium</taxon>
    </lineage>
</organism>
<evidence type="ECO:0000313" key="12">
    <source>
        <dbReference type="Proteomes" id="UP000185598"/>
    </source>
</evidence>
<dbReference type="GO" id="GO:0005975">
    <property type="term" value="P:carbohydrate metabolic process"/>
    <property type="evidence" value="ECO:0007669"/>
    <property type="project" value="InterPro"/>
</dbReference>
<protein>
    <recommendedName>
        <fullName evidence="4 10">4-alpha-glucanotransferase</fullName>
        <ecNumber evidence="3 10">2.4.1.25</ecNumber>
    </recommendedName>
    <alternativeName>
        <fullName evidence="8 10">Amylomaltase</fullName>
    </alternativeName>
    <alternativeName>
        <fullName evidence="9 10">Disproportionating enzyme</fullName>
    </alternativeName>
</protein>
<comment type="caution">
    <text evidence="11">The sequence shown here is derived from an EMBL/GenBank/DDBJ whole genome shotgun (WGS) entry which is preliminary data.</text>
</comment>
<name>A0A1Q9A7V7_9HYPH</name>
<evidence type="ECO:0000256" key="10">
    <source>
        <dbReference type="RuleBase" id="RU361207"/>
    </source>
</evidence>
<dbReference type="PANTHER" id="PTHR32438">
    <property type="entry name" value="4-ALPHA-GLUCANOTRANSFERASE DPE1, CHLOROPLASTIC/AMYLOPLASTIC"/>
    <property type="match status" value="1"/>
</dbReference>
<reference evidence="11 12" key="1">
    <citation type="submission" date="2016-09" db="EMBL/GenBank/DDBJ databases">
        <title>Rhizobium oryziradicis sp. nov., isolated from the root of rice.</title>
        <authorList>
            <person name="Zhao J."/>
            <person name="Zhang X."/>
        </authorList>
    </citation>
    <scope>NUCLEOTIDE SEQUENCE [LARGE SCALE GENOMIC DNA]</scope>
    <source>
        <strain evidence="11 12">14971</strain>
    </source>
</reference>
<evidence type="ECO:0000256" key="9">
    <source>
        <dbReference type="ARBA" id="ARBA00031501"/>
    </source>
</evidence>
<dbReference type="GO" id="GO:0004134">
    <property type="term" value="F:4-alpha-glucanotransferase activity"/>
    <property type="evidence" value="ECO:0007669"/>
    <property type="project" value="UniProtKB-EC"/>
</dbReference>
<evidence type="ECO:0000256" key="8">
    <source>
        <dbReference type="ARBA" id="ARBA00031423"/>
    </source>
</evidence>
<gene>
    <name evidence="11" type="ORF">BJF91_13160</name>
</gene>
<dbReference type="InterPro" id="IPR003385">
    <property type="entry name" value="Glyco_hydro_77"/>
</dbReference>
<sequence>MMTSMLNRLAKRHGISLVRPGIEQAEVTVSEATKRKLLAALNIEAGETAKSFLPDFLTQHGHEADEGGRVWGFSLQLYELRSSRNWGIGDFSDLRAVVSLAASQGADFIGLNPLHAPFLADPERCSPYEPSNRRYLNPLYIAVDEVAGYRQDMADATDIDAARSSDLVDYPAVARLKLTVLRRIWDETTSQATRENQDRIDFESFLLEEGESLRRHALFEAISSFMVGEGSGAGWTSWPSDYRDVDHPTVRAFSAEHAAEIEFQCWLQWIARQQLDSVSTHARQSGLRIGLYLDLAVGEALDGSATWSEPDIYVRGASIGSPPDPWAVKGQDWRLAALQPALIAFSRRSPYRRMIEAAMRYAGAVRIDHAAAIQRLFLVPDGETPEEGAYVDYPSHEILAAIAEASTQYRCLVIGEDLGLVPAGLRQQMAEAQLLSYRILSYERDKRGFIAPGKYPSLSLACVSTHDHHTMAGWWRGDDIESRADHGMVPKEATKQERAGRIKERADLLRALTQAGIFDKNRANIMPDIHEVVVAAHRYVARSSAMLVSVRLADLTDEERPTNVPGTSDGYPNWKPKLSVACEDLLNLDLFNRIIEAMCEERPKTKSALDAARAGINGT</sequence>
<proteinExistence type="inferred from homology"/>
<evidence type="ECO:0000256" key="7">
    <source>
        <dbReference type="ARBA" id="ARBA00023277"/>
    </source>
</evidence>
<dbReference type="Proteomes" id="UP000185598">
    <property type="component" value="Unassembled WGS sequence"/>
</dbReference>
<comment type="catalytic activity">
    <reaction evidence="1 10">
        <text>Transfers a segment of a (1-&gt;4)-alpha-D-glucan to a new position in an acceptor, which may be glucose or a (1-&gt;4)-alpha-D-glucan.</text>
        <dbReference type="EC" id="2.4.1.25"/>
    </reaction>
</comment>
<dbReference type="STRING" id="887144.BJF91_13160"/>
<evidence type="ECO:0000256" key="5">
    <source>
        <dbReference type="ARBA" id="ARBA00022676"/>
    </source>
</evidence>
<accession>A0A1Q9A7V7</accession>
<dbReference type="InterPro" id="IPR017853">
    <property type="entry name" value="GH"/>
</dbReference>
<dbReference type="NCBIfam" id="TIGR00217">
    <property type="entry name" value="malQ"/>
    <property type="match status" value="1"/>
</dbReference>
<keyword evidence="7 10" id="KW-0119">Carbohydrate metabolism</keyword>
<evidence type="ECO:0000256" key="2">
    <source>
        <dbReference type="ARBA" id="ARBA00005684"/>
    </source>
</evidence>
<dbReference type="PANTHER" id="PTHR32438:SF5">
    <property type="entry name" value="4-ALPHA-GLUCANOTRANSFERASE DPE1, CHLOROPLASTIC_AMYLOPLASTIC"/>
    <property type="match status" value="1"/>
</dbReference>
<keyword evidence="5 10" id="KW-0328">Glycosyltransferase</keyword>
<dbReference type="Gene3D" id="3.20.20.80">
    <property type="entry name" value="Glycosidases"/>
    <property type="match status" value="1"/>
</dbReference>
<dbReference type="EC" id="2.4.1.25" evidence="3 10"/>
<evidence type="ECO:0000256" key="4">
    <source>
        <dbReference type="ARBA" id="ARBA00020295"/>
    </source>
</evidence>
<evidence type="ECO:0000313" key="11">
    <source>
        <dbReference type="EMBL" id="OLP50652.1"/>
    </source>
</evidence>
<dbReference type="SUPFAM" id="SSF51445">
    <property type="entry name" value="(Trans)glycosidases"/>
    <property type="match status" value="1"/>
</dbReference>
<comment type="similarity">
    <text evidence="2 10">Belongs to the disproportionating enzyme family.</text>
</comment>